<name>A0A6J6KEX5_9ZZZZ</name>
<feature type="domain" description="Thioredoxin" evidence="1">
    <location>
        <begin position="8"/>
        <end position="162"/>
    </location>
</feature>
<reference evidence="2" key="1">
    <citation type="submission" date="2020-05" db="EMBL/GenBank/DDBJ databases">
        <authorList>
            <person name="Chiriac C."/>
            <person name="Salcher M."/>
            <person name="Ghai R."/>
            <person name="Kavagutti S V."/>
        </authorList>
    </citation>
    <scope>NUCLEOTIDE SEQUENCE</scope>
</reference>
<evidence type="ECO:0000313" key="2">
    <source>
        <dbReference type="EMBL" id="CAB4647658.1"/>
    </source>
</evidence>
<dbReference type="Gene3D" id="3.40.30.10">
    <property type="entry name" value="Glutaredoxin"/>
    <property type="match status" value="1"/>
</dbReference>
<proteinExistence type="predicted"/>
<dbReference type="PANTHER" id="PTHR43640">
    <property type="entry name" value="OS07G0260300 PROTEIN"/>
    <property type="match status" value="1"/>
</dbReference>
<dbReference type="PROSITE" id="PS51352">
    <property type="entry name" value="THIOREDOXIN_2"/>
    <property type="match status" value="1"/>
</dbReference>
<dbReference type="GO" id="GO:0016209">
    <property type="term" value="F:antioxidant activity"/>
    <property type="evidence" value="ECO:0007669"/>
    <property type="project" value="InterPro"/>
</dbReference>
<dbReference type="Pfam" id="PF00578">
    <property type="entry name" value="AhpC-TSA"/>
    <property type="match status" value="1"/>
</dbReference>
<gene>
    <name evidence="2" type="ORF">UFOPK2158_01011</name>
</gene>
<dbReference type="AlphaFoldDB" id="A0A6J6KEX5"/>
<dbReference type="EMBL" id="CAEZVY010000108">
    <property type="protein sequence ID" value="CAB4647658.1"/>
    <property type="molecule type" value="Genomic_DNA"/>
</dbReference>
<dbReference type="InterPro" id="IPR047262">
    <property type="entry name" value="PRX-like1"/>
</dbReference>
<dbReference type="InterPro" id="IPR013766">
    <property type="entry name" value="Thioredoxin_domain"/>
</dbReference>
<organism evidence="2">
    <name type="scientific">freshwater metagenome</name>
    <dbReference type="NCBI Taxonomy" id="449393"/>
    <lineage>
        <taxon>unclassified sequences</taxon>
        <taxon>metagenomes</taxon>
        <taxon>ecological metagenomes</taxon>
    </lineage>
</organism>
<accession>A0A6J6KEX5</accession>
<dbReference type="GO" id="GO:0016491">
    <property type="term" value="F:oxidoreductase activity"/>
    <property type="evidence" value="ECO:0007669"/>
    <property type="project" value="InterPro"/>
</dbReference>
<protein>
    <submittedName>
        <fullName evidence="2">Unannotated protein</fullName>
    </submittedName>
</protein>
<dbReference type="SUPFAM" id="SSF52833">
    <property type="entry name" value="Thioredoxin-like"/>
    <property type="match status" value="1"/>
</dbReference>
<dbReference type="InterPro" id="IPR000866">
    <property type="entry name" value="AhpC/TSA"/>
</dbReference>
<dbReference type="CDD" id="cd02969">
    <property type="entry name" value="PRX_like1"/>
    <property type="match status" value="1"/>
</dbReference>
<dbReference type="PANTHER" id="PTHR43640:SF1">
    <property type="entry name" value="THIOREDOXIN-DEPENDENT PEROXIREDOXIN"/>
    <property type="match status" value="1"/>
</dbReference>
<sequence length="189" mass="20142">MPIESTGNLIGMLLPERSLPDADGVMVPLRGAEAKATLVAFVCNHCPYVQHVERAFGQVAARHEPAGLRTVAVVSNDFDSYPDDDVPGIRAQIERAGWDFPYLIDSDQSLALELGAVCTPDFFLFDAGFELVYRGAFDASSPKNGNPVTGDLLEGAIISALAGTAVPLPHRPAMGCGIKWLPGNEPEAH</sequence>
<evidence type="ECO:0000259" key="1">
    <source>
        <dbReference type="PROSITE" id="PS51352"/>
    </source>
</evidence>
<dbReference type="InterPro" id="IPR036249">
    <property type="entry name" value="Thioredoxin-like_sf"/>
</dbReference>